<dbReference type="InterPro" id="IPR000595">
    <property type="entry name" value="cNMP-bd_dom"/>
</dbReference>
<comment type="domain">
    <text evidence="15">The segment S4 is probably the voltage-sensor and is characterized by a series of positively charged amino acids. The pore-forming region H5 is enclosed by the transmembrane segments S5 and S6 in the Shaker-type (1P/6TM) and contains the GYGD signature motif which seems to be involved in potassium selectivity.</text>
</comment>
<evidence type="ECO:0000256" key="13">
    <source>
        <dbReference type="ARBA" id="ARBA00023303"/>
    </source>
</evidence>
<evidence type="ECO:0000256" key="8">
    <source>
        <dbReference type="ARBA" id="ARBA00022882"/>
    </source>
</evidence>
<dbReference type="PROSITE" id="PS50042">
    <property type="entry name" value="CNMP_BINDING_3"/>
    <property type="match status" value="1"/>
</dbReference>
<comment type="function">
    <text evidence="15">Potassium channel.</text>
</comment>
<evidence type="ECO:0000256" key="4">
    <source>
        <dbReference type="ARBA" id="ARBA00022448"/>
    </source>
</evidence>
<comment type="subcellular location">
    <subcellularLocation>
        <location evidence="2">Cell membrane</location>
        <topology evidence="2">Peripheral membrane protein</topology>
        <orientation evidence="2">Cytoplasmic side</orientation>
    </subcellularLocation>
    <subcellularLocation>
        <location evidence="1 15">Membrane</location>
        <topology evidence="1 15">Multi-pass membrane protein</topology>
    </subcellularLocation>
</comment>
<evidence type="ECO:0000256" key="11">
    <source>
        <dbReference type="ARBA" id="ARBA00023065"/>
    </source>
</evidence>
<dbReference type="InterPro" id="IPR021789">
    <property type="entry name" value="KHA_dom"/>
</dbReference>
<comment type="subunit">
    <text evidence="15">The potassium channel is composed of a homo- or heterotetrameric complex of pore-forming subunits.</text>
</comment>
<evidence type="ECO:0000313" key="18">
    <source>
        <dbReference type="EMBL" id="KAL2318102.1"/>
    </source>
</evidence>
<keyword evidence="9 15" id="KW-0630">Potassium</keyword>
<evidence type="ECO:0000259" key="17">
    <source>
        <dbReference type="PROSITE" id="PS51490"/>
    </source>
</evidence>
<evidence type="ECO:0000256" key="2">
    <source>
        <dbReference type="ARBA" id="ARBA00004413"/>
    </source>
</evidence>
<feature type="repeat" description="ANK" evidence="14">
    <location>
        <begin position="379"/>
        <end position="411"/>
    </location>
</feature>
<dbReference type="GO" id="GO:0034702">
    <property type="term" value="C:monoatomic ion channel complex"/>
    <property type="evidence" value="ECO:0007669"/>
    <property type="project" value="UniProtKB-KW"/>
</dbReference>
<evidence type="ECO:0000313" key="19">
    <source>
        <dbReference type="Proteomes" id="UP001603857"/>
    </source>
</evidence>
<comment type="caution">
    <text evidence="18">The sequence shown here is derived from an EMBL/GenBank/DDBJ whole genome shotgun (WGS) entry which is preliminary data.</text>
</comment>
<feature type="domain" description="Cyclic nucleotide-binding" evidence="16">
    <location>
        <begin position="208"/>
        <end position="319"/>
    </location>
</feature>
<evidence type="ECO:0000256" key="14">
    <source>
        <dbReference type="PROSITE-ProRule" id="PRU00023"/>
    </source>
</evidence>
<evidence type="ECO:0000256" key="15">
    <source>
        <dbReference type="RuleBase" id="RU369015"/>
    </source>
</evidence>
<dbReference type="PANTHER" id="PTHR45743">
    <property type="entry name" value="POTASSIUM CHANNEL AKT1"/>
    <property type="match status" value="1"/>
</dbReference>
<dbReference type="PROSITE" id="PS50297">
    <property type="entry name" value="ANK_REP_REGION"/>
    <property type="match status" value="3"/>
</dbReference>
<evidence type="ECO:0000256" key="3">
    <source>
        <dbReference type="ARBA" id="ARBA00007929"/>
    </source>
</evidence>
<comment type="domain">
    <text evidence="15">The KHA domain (rich in hydrophobic and acidic residues) present in the C-terminal part is likely to be important for tetramerization.</text>
</comment>
<keyword evidence="12" id="KW-0472">Membrane</keyword>
<dbReference type="Gene3D" id="1.10.287.70">
    <property type="match status" value="1"/>
</dbReference>
<dbReference type="SMART" id="SM00100">
    <property type="entry name" value="cNMP"/>
    <property type="match status" value="1"/>
</dbReference>
<keyword evidence="10" id="KW-1133">Transmembrane helix</keyword>
<accession>A0ABD1L3M3</accession>
<feature type="repeat" description="ANK" evidence="14">
    <location>
        <begin position="476"/>
        <end position="508"/>
    </location>
</feature>
<evidence type="ECO:0000259" key="16">
    <source>
        <dbReference type="PROSITE" id="PS50042"/>
    </source>
</evidence>
<sequence>MCPFEFGFLEESRGALAIVDNVVNGFFAIDIVLTFFVAYLDKSTYLLIDDHKLIALRYAKSWLIFDVIATIPYEVVHSILPPSLQLYSYFNILHLWRLHRVSAMFARDNQSSWIGLIPTAIDKNLWGKYVVSVYWSITTLSSVGYGDLHPVNTKAMRDTVQSASNFAKRNQLPVRLQEQMFAHLHMKYRTNLEGLQQQEIIDSLPKAIQSSISHFLFYSLVDKVTEMKAEYFPPKEDVILQNEAPTDFYIFVTGAAVVGQAKPGDVVGETGVICYRPQLFTVRTKRLSQILRLNRTIFLSITHSNVGDGTMIMSNFIHHLREFGGPLMREILADVERMLARVKMDLPISLSFAVLERDDDLLLRKLLKKGSDPNETDSKGKTALHVAASSGNKDCVSVLLEYGARVNIKDSDGSVPLWEAIKGGHEFIMKLLIDNGADITYGDVGRFACIAVEEENLELLEAIVQCGGDVTQPANNGTTALHAAVCEGNVEIVKFLLKQGADIDKQDANGLTPRFFADQQCREEIIKIFQTVEQKTMNVISSSYVGRCQSEPTMPTIAQGSKPTNQEQSCFDEHQRRRASLFHNSFFGILSRANYDKKYFTIASQCSHTSKEELQARVTISCPKKGEHAKRLVFLPNSFEELLRIGAKKFDFYPTKILTKEGAEVEDINVIRNGDFLIFV</sequence>
<comment type="similarity">
    <text evidence="3 15">Belongs to the potassium channel family. Plant (TC 1.A.1.4) subfamily.</text>
</comment>
<evidence type="ECO:0000256" key="6">
    <source>
        <dbReference type="ARBA" id="ARBA00022692"/>
    </source>
</evidence>
<dbReference type="Proteomes" id="UP001603857">
    <property type="component" value="Unassembled WGS sequence"/>
</dbReference>
<dbReference type="Pfam" id="PF00520">
    <property type="entry name" value="Ion_trans"/>
    <property type="match status" value="1"/>
</dbReference>
<dbReference type="Pfam" id="PF07885">
    <property type="entry name" value="Ion_trans_2"/>
    <property type="match status" value="1"/>
</dbReference>
<dbReference type="SMART" id="SM00248">
    <property type="entry name" value="ANK"/>
    <property type="match status" value="4"/>
</dbReference>
<dbReference type="PROSITE" id="PS51490">
    <property type="entry name" value="KHA"/>
    <property type="match status" value="1"/>
</dbReference>
<dbReference type="PROSITE" id="PS50088">
    <property type="entry name" value="ANK_REPEAT"/>
    <property type="match status" value="3"/>
</dbReference>
<evidence type="ECO:0000256" key="10">
    <source>
        <dbReference type="ARBA" id="ARBA00022989"/>
    </source>
</evidence>
<keyword evidence="5 15" id="KW-0633">Potassium transport</keyword>
<dbReference type="Gene3D" id="2.60.120.10">
    <property type="entry name" value="Jelly Rolls"/>
    <property type="match status" value="1"/>
</dbReference>
<feature type="domain" description="KHA" evidence="17">
    <location>
        <begin position="617"/>
        <end position="680"/>
    </location>
</feature>
<dbReference type="SUPFAM" id="SSF81324">
    <property type="entry name" value="Voltage-gated potassium channels"/>
    <property type="match status" value="1"/>
</dbReference>
<feature type="repeat" description="ANK" evidence="14">
    <location>
        <begin position="412"/>
        <end position="444"/>
    </location>
</feature>
<evidence type="ECO:0000256" key="7">
    <source>
        <dbReference type="ARBA" id="ARBA00022826"/>
    </source>
</evidence>
<dbReference type="InterPro" id="IPR045319">
    <property type="entry name" value="KAT/AKT"/>
</dbReference>
<dbReference type="InterPro" id="IPR002110">
    <property type="entry name" value="Ankyrin_rpt"/>
</dbReference>
<dbReference type="PRINTS" id="PR01415">
    <property type="entry name" value="ANKYRIN"/>
</dbReference>
<protein>
    <recommendedName>
        <fullName evidence="15">Potassium channel</fullName>
    </recommendedName>
</protein>
<organism evidence="18 19">
    <name type="scientific">Flemingia macrophylla</name>
    <dbReference type="NCBI Taxonomy" id="520843"/>
    <lineage>
        <taxon>Eukaryota</taxon>
        <taxon>Viridiplantae</taxon>
        <taxon>Streptophyta</taxon>
        <taxon>Embryophyta</taxon>
        <taxon>Tracheophyta</taxon>
        <taxon>Spermatophyta</taxon>
        <taxon>Magnoliopsida</taxon>
        <taxon>eudicotyledons</taxon>
        <taxon>Gunneridae</taxon>
        <taxon>Pentapetalae</taxon>
        <taxon>rosids</taxon>
        <taxon>fabids</taxon>
        <taxon>Fabales</taxon>
        <taxon>Fabaceae</taxon>
        <taxon>Papilionoideae</taxon>
        <taxon>50 kb inversion clade</taxon>
        <taxon>NPAAA clade</taxon>
        <taxon>indigoferoid/millettioid clade</taxon>
        <taxon>Phaseoleae</taxon>
        <taxon>Flemingia</taxon>
    </lineage>
</organism>
<dbReference type="SUPFAM" id="SSF48403">
    <property type="entry name" value="Ankyrin repeat"/>
    <property type="match status" value="1"/>
</dbReference>
<evidence type="ECO:0000256" key="9">
    <source>
        <dbReference type="ARBA" id="ARBA00022958"/>
    </source>
</evidence>
<dbReference type="EMBL" id="JBGMDY010000011">
    <property type="protein sequence ID" value="KAL2318102.1"/>
    <property type="molecule type" value="Genomic_DNA"/>
</dbReference>
<dbReference type="SUPFAM" id="SSF51206">
    <property type="entry name" value="cAMP-binding domain-like"/>
    <property type="match status" value="1"/>
</dbReference>
<dbReference type="InterPro" id="IPR014710">
    <property type="entry name" value="RmlC-like_jellyroll"/>
</dbReference>
<evidence type="ECO:0000256" key="12">
    <source>
        <dbReference type="ARBA" id="ARBA00023136"/>
    </source>
</evidence>
<keyword evidence="14" id="KW-0040">ANK repeat</keyword>
<dbReference type="InterPro" id="IPR018490">
    <property type="entry name" value="cNMP-bd_dom_sf"/>
</dbReference>
<keyword evidence="7 15" id="KW-0631">Potassium channel</keyword>
<dbReference type="GO" id="GO:0005886">
    <property type="term" value="C:plasma membrane"/>
    <property type="evidence" value="ECO:0007669"/>
    <property type="project" value="UniProtKB-SubCell"/>
</dbReference>
<gene>
    <name evidence="18" type="ORF">Fmac_031978</name>
</gene>
<dbReference type="InterPro" id="IPR036770">
    <property type="entry name" value="Ankyrin_rpt-contain_sf"/>
</dbReference>
<dbReference type="Pfam" id="PF11834">
    <property type="entry name" value="KHA"/>
    <property type="match status" value="1"/>
</dbReference>
<keyword evidence="19" id="KW-1185">Reference proteome</keyword>
<keyword evidence="13 15" id="KW-0407">Ion channel</keyword>
<keyword evidence="6" id="KW-0812">Transmembrane</keyword>
<reference evidence="18 19" key="1">
    <citation type="submission" date="2024-08" db="EMBL/GenBank/DDBJ databases">
        <title>Insights into the chromosomal genome structure of Flemingia macrophylla.</title>
        <authorList>
            <person name="Ding Y."/>
            <person name="Zhao Y."/>
            <person name="Bi W."/>
            <person name="Wu M."/>
            <person name="Zhao G."/>
            <person name="Gong Y."/>
            <person name="Li W."/>
            <person name="Zhang P."/>
        </authorList>
    </citation>
    <scope>NUCLEOTIDE SEQUENCE [LARGE SCALE GENOMIC DNA]</scope>
    <source>
        <strain evidence="18">DYQJB</strain>
        <tissue evidence="18">Leaf</tissue>
    </source>
</reference>
<dbReference type="AlphaFoldDB" id="A0ABD1L3M3"/>
<evidence type="ECO:0000256" key="5">
    <source>
        <dbReference type="ARBA" id="ARBA00022538"/>
    </source>
</evidence>
<name>A0ABD1L3M3_9FABA</name>
<dbReference type="InterPro" id="IPR005821">
    <property type="entry name" value="Ion_trans_dom"/>
</dbReference>
<keyword evidence="8 15" id="KW-0851">Voltage-gated channel</keyword>
<dbReference type="Pfam" id="PF12796">
    <property type="entry name" value="Ank_2"/>
    <property type="match status" value="2"/>
</dbReference>
<dbReference type="FunFam" id="2.60.120.10:FF:000074">
    <property type="entry name" value="Potassium channel KAT2"/>
    <property type="match status" value="1"/>
</dbReference>
<keyword evidence="4 15" id="KW-0813">Transport</keyword>
<keyword evidence="11 15" id="KW-0406">Ion transport</keyword>
<proteinExistence type="inferred from homology"/>
<dbReference type="Gene3D" id="1.25.40.20">
    <property type="entry name" value="Ankyrin repeat-containing domain"/>
    <property type="match status" value="1"/>
</dbReference>
<dbReference type="Pfam" id="PF00027">
    <property type="entry name" value="cNMP_binding"/>
    <property type="match status" value="1"/>
</dbReference>
<dbReference type="PANTHER" id="PTHR45743:SF22">
    <property type="entry name" value="POTASSIUM CHANNEL"/>
    <property type="match status" value="1"/>
</dbReference>
<dbReference type="GO" id="GO:0005249">
    <property type="term" value="F:voltage-gated potassium channel activity"/>
    <property type="evidence" value="ECO:0007669"/>
    <property type="project" value="UniProtKB-UniRule"/>
</dbReference>
<dbReference type="CDD" id="cd00038">
    <property type="entry name" value="CAP_ED"/>
    <property type="match status" value="1"/>
</dbReference>
<evidence type="ECO:0000256" key="1">
    <source>
        <dbReference type="ARBA" id="ARBA00004141"/>
    </source>
</evidence>
<dbReference type="InterPro" id="IPR013099">
    <property type="entry name" value="K_chnl_dom"/>
</dbReference>